<organism evidence="3 4">
    <name type="scientific">Psychromarinibacter halotolerans</name>
    <dbReference type="NCBI Taxonomy" id="1775175"/>
    <lineage>
        <taxon>Bacteria</taxon>
        <taxon>Pseudomonadati</taxon>
        <taxon>Pseudomonadota</taxon>
        <taxon>Alphaproteobacteria</taxon>
        <taxon>Rhodobacterales</taxon>
        <taxon>Paracoccaceae</taxon>
        <taxon>Psychromarinibacter</taxon>
    </lineage>
</organism>
<dbReference type="Gene3D" id="2.40.128.520">
    <property type="match status" value="1"/>
</dbReference>
<gene>
    <name evidence="3" type="ORF">ACFOGP_20200</name>
</gene>
<feature type="domain" description="DUF2147" evidence="2">
    <location>
        <begin position="27"/>
        <end position="128"/>
    </location>
</feature>
<dbReference type="EMBL" id="JBHRTB010000010">
    <property type="protein sequence ID" value="MFC3145053.1"/>
    <property type="molecule type" value="Genomic_DNA"/>
</dbReference>
<keyword evidence="1" id="KW-0732">Signal</keyword>
<evidence type="ECO:0000313" key="4">
    <source>
        <dbReference type="Proteomes" id="UP001595632"/>
    </source>
</evidence>
<reference evidence="4" key="1">
    <citation type="journal article" date="2019" name="Int. J. Syst. Evol. Microbiol.">
        <title>The Global Catalogue of Microorganisms (GCM) 10K type strain sequencing project: providing services to taxonomists for standard genome sequencing and annotation.</title>
        <authorList>
            <consortium name="The Broad Institute Genomics Platform"/>
            <consortium name="The Broad Institute Genome Sequencing Center for Infectious Disease"/>
            <person name="Wu L."/>
            <person name="Ma J."/>
        </authorList>
    </citation>
    <scope>NUCLEOTIDE SEQUENCE [LARGE SCALE GENOMIC DNA]</scope>
    <source>
        <strain evidence="4">KCTC 52366</strain>
    </source>
</reference>
<proteinExistence type="predicted"/>
<keyword evidence="4" id="KW-1185">Reference proteome</keyword>
<feature type="chain" id="PRO_5046594879" evidence="1">
    <location>
        <begin position="22"/>
        <end position="132"/>
    </location>
</feature>
<comment type="caution">
    <text evidence="3">The sequence shown here is derived from an EMBL/GenBank/DDBJ whole genome shotgun (WGS) entry which is preliminary data.</text>
</comment>
<dbReference type="Pfam" id="PF09917">
    <property type="entry name" value="DUF2147"/>
    <property type="match status" value="1"/>
</dbReference>
<name>A0ABV7GTS3_9RHOB</name>
<dbReference type="PANTHER" id="PTHR36919:SF2">
    <property type="entry name" value="BLL6627 PROTEIN"/>
    <property type="match status" value="1"/>
</dbReference>
<dbReference type="Proteomes" id="UP001595632">
    <property type="component" value="Unassembled WGS sequence"/>
</dbReference>
<dbReference type="RefSeq" id="WP_275634254.1">
    <property type="nucleotide sequence ID" value="NZ_JARGYD010000008.1"/>
</dbReference>
<evidence type="ECO:0000256" key="1">
    <source>
        <dbReference type="SAM" id="SignalP"/>
    </source>
</evidence>
<evidence type="ECO:0000259" key="2">
    <source>
        <dbReference type="Pfam" id="PF09917"/>
    </source>
</evidence>
<dbReference type="PANTHER" id="PTHR36919">
    <property type="entry name" value="BLR1215 PROTEIN"/>
    <property type="match status" value="1"/>
</dbReference>
<dbReference type="InterPro" id="IPR019223">
    <property type="entry name" value="DUF2147"/>
</dbReference>
<evidence type="ECO:0000313" key="3">
    <source>
        <dbReference type="EMBL" id="MFC3145053.1"/>
    </source>
</evidence>
<sequence>MTRIVLFIAGLMISVAGAASAGETLLGVWQTERDAKNQTGYVRIYPCGNRLCGTLIASVDKHGKPSGSPNVGRRIIWNVRSVEGWGKGNMYVPVMRNEYPTVLIATGNRLEVKVCNTVGDCDTQTWKRTLTN</sequence>
<protein>
    <submittedName>
        <fullName evidence="3">DUF2147 domain-containing protein</fullName>
    </submittedName>
</protein>
<feature type="signal peptide" evidence="1">
    <location>
        <begin position="1"/>
        <end position="21"/>
    </location>
</feature>
<accession>A0ABV7GTS3</accession>